<keyword evidence="10" id="KW-1185">Reference proteome</keyword>
<feature type="transmembrane region" description="Helical" evidence="7">
    <location>
        <begin position="397"/>
        <end position="416"/>
    </location>
</feature>
<dbReference type="EMBL" id="CALLCH030000005">
    <property type="protein sequence ID" value="CAI4212647.1"/>
    <property type="molecule type" value="Genomic_DNA"/>
</dbReference>
<feature type="transmembrane region" description="Helical" evidence="7">
    <location>
        <begin position="272"/>
        <end position="297"/>
    </location>
</feature>
<comment type="caution">
    <text evidence="9">The sequence shown here is derived from an EMBL/GenBank/DDBJ whole genome shotgun (WGS) entry which is preliminary data.</text>
</comment>
<keyword evidence="4 7" id="KW-1133">Transmembrane helix</keyword>
<feature type="transmembrane region" description="Helical" evidence="7">
    <location>
        <begin position="337"/>
        <end position="355"/>
    </location>
</feature>
<sequence>MSDSEKNASLQQAENTVEKPTAANIDTVHHDEALKVLETYSGDKDWSPEEEKKLSRKIDWRLMPVLCMTYGLQYYDKAMLSQAALFGLREDLGLLIGDRYSWSASIFYLGFILGAYPIMVFAQRFPIERVASFTVTVWGITLILTTICKNYQGIYAQRFMLGLLESGISPMFMLIVGSFYKKNEQAMRMGIWYCCTGYVSIFSPLINYAFGLVNGGVSSWRYMYYFAGGLTIGFTERERYIMVARLRTNNSGVRNKHWKGAQIKELCLDIKFWVVFFIAFLSMIANGPISTFAPLIIRGMGFSGLKSLLLFMPAGAYAGTLQLIFPFIAYKYPNSRAYLVMIAQAGTTLAALLLWKLPMGATGGLLFAIYILPTIGAGYAVLMGLQIANTAGYTKRSIASSGLYIGYCLGNFVGPWSSSPPTLLDMPLALSSSSSPLSLPAFSLVSTVSFAS</sequence>
<dbReference type="OrthoDB" id="6730379at2759"/>
<feature type="transmembrane region" description="Helical" evidence="7">
    <location>
        <begin position="130"/>
        <end position="147"/>
    </location>
</feature>
<dbReference type="AlphaFoldDB" id="A0A9P1GZF4"/>
<evidence type="ECO:0000256" key="7">
    <source>
        <dbReference type="SAM" id="Phobius"/>
    </source>
</evidence>
<reference evidence="9" key="1">
    <citation type="submission" date="2022-11" db="EMBL/GenBank/DDBJ databases">
        <authorList>
            <person name="Scott C."/>
            <person name="Bruce N."/>
        </authorList>
    </citation>
    <scope>NUCLEOTIDE SEQUENCE</scope>
</reference>
<feature type="transmembrane region" description="Helical" evidence="7">
    <location>
        <begin position="159"/>
        <end position="179"/>
    </location>
</feature>
<evidence type="ECO:0000259" key="8">
    <source>
        <dbReference type="PROSITE" id="PS50850"/>
    </source>
</evidence>
<evidence type="ECO:0000256" key="5">
    <source>
        <dbReference type="ARBA" id="ARBA00023136"/>
    </source>
</evidence>
<dbReference type="Proteomes" id="UP000838763">
    <property type="component" value="Unassembled WGS sequence"/>
</dbReference>
<dbReference type="PROSITE" id="PS50850">
    <property type="entry name" value="MFS"/>
    <property type="match status" value="1"/>
</dbReference>
<evidence type="ECO:0000256" key="6">
    <source>
        <dbReference type="SAM" id="MobiDB-lite"/>
    </source>
</evidence>
<feature type="region of interest" description="Disordered" evidence="6">
    <location>
        <begin position="1"/>
        <end position="24"/>
    </location>
</feature>
<feature type="transmembrane region" description="Helical" evidence="7">
    <location>
        <begin position="191"/>
        <end position="210"/>
    </location>
</feature>
<proteinExistence type="predicted"/>
<dbReference type="InterPro" id="IPR011701">
    <property type="entry name" value="MFS"/>
</dbReference>
<name>A0A9P1GZF4_9PEZI</name>
<dbReference type="Pfam" id="PF07690">
    <property type="entry name" value="MFS_1"/>
    <property type="match status" value="1"/>
</dbReference>
<evidence type="ECO:0000256" key="3">
    <source>
        <dbReference type="ARBA" id="ARBA00022692"/>
    </source>
</evidence>
<protein>
    <recommendedName>
        <fullName evidence="8">Major facilitator superfamily (MFS) profile domain-containing protein</fullName>
    </recommendedName>
</protein>
<dbReference type="Gene3D" id="1.20.1250.20">
    <property type="entry name" value="MFS general substrate transporter like domains"/>
    <property type="match status" value="1"/>
</dbReference>
<evidence type="ECO:0000256" key="4">
    <source>
        <dbReference type="ARBA" id="ARBA00022989"/>
    </source>
</evidence>
<evidence type="ECO:0000256" key="1">
    <source>
        <dbReference type="ARBA" id="ARBA00004141"/>
    </source>
</evidence>
<dbReference type="PANTHER" id="PTHR43791">
    <property type="entry name" value="PERMEASE-RELATED"/>
    <property type="match status" value="1"/>
</dbReference>
<dbReference type="InterPro" id="IPR036259">
    <property type="entry name" value="MFS_trans_sf"/>
</dbReference>
<dbReference type="SUPFAM" id="SSF103473">
    <property type="entry name" value="MFS general substrate transporter"/>
    <property type="match status" value="1"/>
</dbReference>
<dbReference type="GO" id="GO:0016020">
    <property type="term" value="C:membrane"/>
    <property type="evidence" value="ECO:0007669"/>
    <property type="project" value="UniProtKB-SubCell"/>
</dbReference>
<feature type="transmembrane region" description="Helical" evidence="7">
    <location>
        <begin position="367"/>
        <end position="385"/>
    </location>
</feature>
<feature type="transmembrane region" description="Helical" evidence="7">
    <location>
        <begin position="309"/>
        <end position="330"/>
    </location>
</feature>
<feature type="transmembrane region" description="Helical" evidence="7">
    <location>
        <begin position="222"/>
        <end position="237"/>
    </location>
</feature>
<organism evidence="9 10">
    <name type="scientific">Parascedosporium putredinis</name>
    <dbReference type="NCBI Taxonomy" id="1442378"/>
    <lineage>
        <taxon>Eukaryota</taxon>
        <taxon>Fungi</taxon>
        <taxon>Dikarya</taxon>
        <taxon>Ascomycota</taxon>
        <taxon>Pezizomycotina</taxon>
        <taxon>Sordariomycetes</taxon>
        <taxon>Hypocreomycetidae</taxon>
        <taxon>Microascales</taxon>
        <taxon>Microascaceae</taxon>
        <taxon>Parascedosporium</taxon>
    </lineage>
</organism>
<gene>
    <name evidence="9" type="ORF">PPNO1_LOCUS2404</name>
</gene>
<comment type="subcellular location">
    <subcellularLocation>
        <location evidence="1">Membrane</location>
        <topology evidence="1">Multi-pass membrane protein</topology>
    </subcellularLocation>
</comment>
<evidence type="ECO:0000256" key="2">
    <source>
        <dbReference type="ARBA" id="ARBA00022448"/>
    </source>
</evidence>
<evidence type="ECO:0000313" key="9">
    <source>
        <dbReference type="EMBL" id="CAI4212647.1"/>
    </source>
</evidence>
<keyword evidence="2" id="KW-0813">Transport</keyword>
<dbReference type="PANTHER" id="PTHR43791:SF35">
    <property type="entry name" value="MAJOR FACILITATOR SUPERFAMILY (MFS) PROFILE DOMAIN-CONTAINING PROTEIN"/>
    <property type="match status" value="1"/>
</dbReference>
<evidence type="ECO:0000313" key="10">
    <source>
        <dbReference type="Proteomes" id="UP000838763"/>
    </source>
</evidence>
<dbReference type="InterPro" id="IPR020846">
    <property type="entry name" value="MFS_dom"/>
</dbReference>
<feature type="domain" description="Major facilitator superfamily (MFS) profile" evidence="8">
    <location>
        <begin position="62"/>
        <end position="452"/>
    </location>
</feature>
<keyword evidence="5 7" id="KW-0472">Membrane</keyword>
<keyword evidence="3 7" id="KW-0812">Transmembrane</keyword>
<dbReference type="GO" id="GO:0022857">
    <property type="term" value="F:transmembrane transporter activity"/>
    <property type="evidence" value="ECO:0007669"/>
    <property type="project" value="InterPro"/>
</dbReference>
<accession>A0A9P1GZF4</accession>
<feature type="transmembrane region" description="Helical" evidence="7">
    <location>
        <begin position="100"/>
        <end position="118"/>
    </location>
</feature>